<feature type="region of interest" description="Disordered" evidence="1">
    <location>
        <begin position="1"/>
        <end position="39"/>
    </location>
</feature>
<feature type="compositionally biased region" description="Basic and acidic residues" evidence="1">
    <location>
        <begin position="124"/>
        <end position="144"/>
    </location>
</feature>
<feature type="compositionally biased region" description="Basic and acidic residues" evidence="1">
    <location>
        <begin position="1"/>
        <end position="29"/>
    </location>
</feature>
<accession>A0A3N1VF43</accession>
<proteinExistence type="predicted"/>
<dbReference type="RefSeq" id="WP_123289220.1">
    <property type="nucleotide sequence ID" value="NZ_RJVA01000010.1"/>
</dbReference>
<evidence type="ECO:0000313" key="2">
    <source>
        <dbReference type="EMBL" id="ROR01505.1"/>
    </source>
</evidence>
<feature type="region of interest" description="Disordered" evidence="1">
    <location>
        <begin position="51"/>
        <end position="144"/>
    </location>
</feature>
<feature type="region of interest" description="Disordered" evidence="1">
    <location>
        <begin position="159"/>
        <end position="180"/>
    </location>
</feature>
<keyword evidence="3" id="KW-1185">Reference proteome</keyword>
<dbReference type="Proteomes" id="UP000276223">
    <property type="component" value="Unassembled WGS sequence"/>
</dbReference>
<dbReference type="AlphaFoldDB" id="A0A3N1VF43"/>
<evidence type="ECO:0000313" key="3">
    <source>
        <dbReference type="Proteomes" id="UP000276223"/>
    </source>
</evidence>
<evidence type="ECO:0000256" key="1">
    <source>
        <dbReference type="SAM" id="MobiDB-lite"/>
    </source>
</evidence>
<feature type="compositionally biased region" description="Acidic residues" evidence="1">
    <location>
        <begin position="109"/>
        <end position="120"/>
    </location>
</feature>
<reference evidence="2 3" key="1">
    <citation type="submission" date="2018-11" db="EMBL/GenBank/DDBJ databases">
        <title>Genomic Encyclopedia of Type Strains, Phase IV (KMG-IV): sequencing the most valuable type-strain genomes for metagenomic binning, comparative biology and taxonomic classification.</title>
        <authorList>
            <person name="Goeker M."/>
        </authorList>
    </citation>
    <scope>NUCLEOTIDE SEQUENCE [LARGE SCALE GENOMIC DNA]</scope>
    <source>
        <strain evidence="2 3">DSM 22027</strain>
    </source>
</reference>
<dbReference type="EMBL" id="RJVA01000010">
    <property type="protein sequence ID" value="ROR01505.1"/>
    <property type="molecule type" value="Genomic_DNA"/>
</dbReference>
<feature type="compositionally biased region" description="Acidic residues" evidence="1">
    <location>
        <begin position="51"/>
        <end position="92"/>
    </location>
</feature>
<protein>
    <submittedName>
        <fullName evidence="2">Uncharacterized protein</fullName>
    </submittedName>
</protein>
<organism evidence="2 3">
    <name type="scientific">Desulfosoma caldarium</name>
    <dbReference type="NCBI Taxonomy" id="610254"/>
    <lineage>
        <taxon>Bacteria</taxon>
        <taxon>Pseudomonadati</taxon>
        <taxon>Thermodesulfobacteriota</taxon>
        <taxon>Syntrophobacteria</taxon>
        <taxon>Syntrophobacterales</taxon>
        <taxon>Syntrophobacteraceae</taxon>
        <taxon>Desulfosoma</taxon>
    </lineage>
</organism>
<gene>
    <name evidence="2" type="ORF">EDC27_0679</name>
</gene>
<name>A0A3N1VF43_9BACT</name>
<comment type="caution">
    <text evidence="2">The sequence shown here is derived from an EMBL/GenBank/DDBJ whole genome shotgun (WGS) entry which is preliminary data.</text>
</comment>
<sequence>MTNPKKQDDTKVRRGDAPDEIGDLFKEFDGMDPSSGDEDDEILELDEVVGEEENGLTDLPDLDDGLSDLDDLEVGLDEPEVEEPLLDEEEVTVELAPSRQGADIPREPLDEELFDEELSEPQETLERKPEPLLAEDREGEKALRDEDLVADLAEQEELLEEVEEAEAPKPVETELWDSDEELDAMIKDAAVREETLQEFEPIEKEVLAAAPKEERVDVDVAAESLADKGFEGEVAVPKEAVDLASNAVDRPPLTFTEPAEEKAMEERPAMFQPMVEVLEKRLQIMVQKAVQEQLPIVVRRVLQEEMERLIKTLG</sequence>